<evidence type="ECO:0000256" key="2">
    <source>
        <dbReference type="SAM" id="MobiDB-lite"/>
    </source>
</evidence>
<feature type="compositionally biased region" description="Acidic residues" evidence="2">
    <location>
        <begin position="397"/>
        <end position="417"/>
    </location>
</feature>
<feature type="region of interest" description="Disordered" evidence="2">
    <location>
        <begin position="81"/>
        <end position="106"/>
    </location>
</feature>
<dbReference type="CDD" id="cd06503">
    <property type="entry name" value="ATP-synt_Fo_b"/>
    <property type="match status" value="1"/>
</dbReference>
<keyword evidence="4" id="KW-1185">Reference proteome</keyword>
<sequence>MANIDIAAFIDQCGIRKARFGGLEPDDVRQALLALSSEYEKRLTRAEERAQQLAQENAGLEKHCQALTARNRMLTDQNVSLAGSSDNYSRQRQELSGQVSTLREKNRSLSDQNAVLTLKNADLTRENRRLQEQADQAQAALKVKGRELDEAKQSLEASRQKLMSDTQAKADEILRQAREEARETAQQAESDAAAIARTARDQARVQAQELIDAAASEANEIQNIHQLRLNNLKAEIAQMDQRRTELLDYLKHMADVLTRAGQEAVDTAPGAAADTEPPAEELDLHPVEAPEVQLDFSEKAIAKAAAELAAEEPPEPEPQLTEPRHAEPAGEPLPEPETERTRPGFTLVEDDEEEDAPAHEVPGAIFSQPILRQEQEPVLDEQPPSRGPRRPVMPVLTDDDEEEDDDLLPEEDEEESPAADTSRPVSRRRLQALRALRALRRRSQGKA</sequence>
<evidence type="ECO:0000256" key="1">
    <source>
        <dbReference type="SAM" id="Coils"/>
    </source>
</evidence>
<name>A0ABR9R3V7_9FIRM</name>
<comment type="caution">
    <text evidence="3">The sequence shown here is derived from an EMBL/GenBank/DDBJ whole genome shotgun (WGS) entry which is preliminary data.</text>
</comment>
<protein>
    <submittedName>
        <fullName evidence="3">Uncharacterized protein</fullName>
    </submittedName>
</protein>
<keyword evidence="1" id="KW-0175">Coiled coil</keyword>
<feature type="coiled-coil region" evidence="1">
    <location>
        <begin position="222"/>
        <end position="249"/>
    </location>
</feature>
<dbReference type="Proteomes" id="UP000768567">
    <property type="component" value="Unassembled WGS sequence"/>
</dbReference>
<dbReference type="EMBL" id="JADCKC010000002">
    <property type="protein sequence ID" value="MBE5037798.1"/>
    <property type="molecule type" value="Genomic_DNA"/>
</dbReference>
<proteinExistence type="predicted"/>
<accession>A0ABR9R3V7</accession>
<evidence type="ECO:0000313" key="3">
    <source>
        <dbReference type="EMBL" id="MBE5037798.1"/>
    </source>
</evidence>
<evidence type="ECO:0000313" key="4">
    <source>
        <dbReference type="Proteomes" id="UP000768567"/>
    </source>
</evidence>
<gene>
    <name evidence="3" type="ORF">INF35_08370</name>
</gene>
<organism evidence="3 4">
    <name type="scientific">Gemmiger gallinarum</name>
    <dbReference type="NCBI Taxonomy" id="2779354"/>
    <lineage>
        <taxon>Bacteria</taxon>
        <taxon>Bacillati</taxon>
        <taxon>Bacillota</taxon>
        <taxon>Clostridia</taxon>
        <taxon>Eubacteriales</taxon>
        <taxon>Gemmiger</taxon>
    </lineage>
</organism>
<dbReference type="RefSeq" id="WP_193501415.1">
    <property type="nucleotide sequence ID" value="NZ_JADCKC010000002.1"/>
</dbReference>
<feature type="compositionally biased region" description="Polar residues" evidence="2">
    <location>
        <begin position="81"/>
        <end position="101"/>
    </location>
</feature>
<reference evidence="3 4" key="1">
    <citation type="submission" date="2020-10" db="EMBL/GenBank/DDBJ databases">
        <title>ChiBAC.</title>
        <authorList>
            <person name="Zenner C."/>
            <person name="Hitch T.C.A."/>
            <person name="Clavel T."/>
        </authorList>
    </citation>
    <scope>NUCLEOTIDE SEQUENCE [LARGE SCALE GENOMIC DNA]</scope>
    <source>
        <strain evidence="3 4">DSM 109015</strain>
    </source>
</reference>
<feature type="region of interest" description="Disordered" evidence="2">
    <location>
        <begin position="300"/>
        <end position="429"/>
    </location>
</feature>